<sequence length="289" mass="32097">MQINILRWIRSRQADPAHADAPLAEQAHYLLQNGSWLQKLRGLPSEVKAWLLERAARGACLSDVWLTDWVELADKLIARCGSQNDRLSWEPLGAVAAVRLAARSVLVGAEELESLAWTIELLKPRRQATEFMKSVVNALDDGDEEADDPGDELSGAFAGAFQDVLQGLTHLGRILQLESTPWALQPKDCFDAVLFLKLLARSRGGGLRSLARRRDRGRRGTGLSLAATKASRLARLLTNVTPLMDDSESERLEKLSILKEREEEIVNESVPEDNIQDAKHPTLTVWNPS</sequence>
<dbReference type="AlphaFoldDB" id="A0A812PRC5"/>
<reference evidence="2" key="1">
    <citation type="submission" date="2021-02" db="EMBL/GenBank/DDBJ databases">
        <authorList>
            <person name="Dougan E. K."/>
            <person name="Rhodes N."/>
            <person name="Thang M."/>
            <person name="Chan C."/>
        </authorList>
    </citation>
    <scope>NUCLEOTIDE SEQUENCE</scope>
</reference>
<evidence type="ECO:0000313" key="3">
    <source>
        <dbReference type="Proteomes" id="UP000604046"/>
    </source>
</evidence>
<protein>
    <submittedName>
        <fullName evidence="2">Uncharacterized protein</fullName>
    </submittedName>
</protein>
<organism evidence="2 3">
    <name type="scientific">Symbiodinium natans</name>
    <dbReference type="NCBI Taxonomy" id="878477"/>
    <lineage>
        <taxon>Eukaryota</taxon>
        <taxon>Sar</taxon>
        <taxon>Alveolata</taxon>
        <taxon>Dinophyceae</taxon>
        <taxon>Suessiales</taxon>
        <taxon>Symbiodiniaceae</taxon>
        <taxon>Symbiodinium</taxon>
    </lineage>
</organism>
<gene>
    <name evidence="2" type="ORF">SNAT2548_LOCUS20327</name>
</gene>
<evidence type="ECO:0000313" key="2">
    <source>
        <dbReference type="EMBL" id="CAE7372219.1"/>
    </source>
</evidence>
<name>A0A812PRC5_9DINO</name>
<feature type="region of interest" description="Disordered" evidence="1">
    <location>
        <begin position="268"/>
        <end position="289"/>
    </location>
</feature>
<keyword evidence="3" id="KW-1185">Reference proteome</keyword>
<dbReference type="OrthoDB" id="438163at2759"/>
<evidence type="ECO:0000256" key="1">
    <source>
        <dbReference type="SAM" id="MobiDB-lite"/>
    </source>
</evidence>
<dbReference type="EMBL" id="CAJNDS010002206">
    <property type="protein sequence ID" value="CAE7372219.1"/>
    <property type="molecule type" value="Genomic_DNA"/>
</dbReference>
<accession>A0A812PRC5</accession>
<comment type="caution">
    <text evidence="2">The sequence shown here is derived from an EMBL/GenBank/DDBJ whole genome shotgun (WGS) entry which is preliminary data.</text>
</comment>
<proteinExistence type="predicted"/>
<dbReference type="Proteomes" id="UP000604046">
    <property type="component" value="Unassembled WGS sequence"/>
</dbReference>